<feature type="domain" description="Fe2OG dioxygenase" evidence="3">
    <location>
        <begin position="144"/>
        <end position="267"/>
    </location>
</feature>
<name>A0A2P4UJZ7_9ACTN</name>
<comment type="similarity">
    <text evidence="1">Belongs to the iron/ascorbate-dependent oxidoreductase family.</text>
</comment>
<keyword evidence="1" id="KW-0408">Iron</keyword>
<accession>A0A2P4UJZ7</accession>
<evidence type="ECO:0000256" key="1">
    <source>
        <dbReference type="RuleBase" id="RU003682"/>
    </source>
</evidence>
<dbReference type="AlphaFoldDB" id="A0A2P4UJZ7"/>
<reference evidence="4 5" key="1">
    <citation type="journal article" date="2017" name="Chemistry">
        <title>Isolation, Biosynthesis and Chemical Modifications of Rubterolones A-F: Rare Tropolone Alkaloids from Actinomadura sp. 5-2.</title>
        <authorList>
            <person name="Guo H."/>
            <person name="Benndorf R."/>
            <person name="Leichnitz D."/>
            <person name="Klassen J.L."/>
            <person name="Vollmers J."/>
            <person name="Gorls H."/>
            <person name="Steinacker M."/>
            <person name="Weigel C."/>
            <person name="Dahse H.M."/>
            <person name="Kaster A.K."/>
            <person name="de Beer Z.W."/>
            <person name="Poulsen M."/>
            <person name="Beemelmanns C."/>
        </authorList>
    </citation>
    <scope>NUCLEOTIDE SEQUENCE [LARGE SCALE GENOMIC DNA]</scope>
    <source>
        <strain evidence="4 5">5-2</strain>
    </source>
</reference>
<proteinExistence type="inferred from homology"/>
<evidence type="ECO:0000259" key="3">
    <source>
        <dbReference type="PROSITE" id="PS51471"/>
    </source>
</evidence>
<dbReference type="Gene3D" id="2.60.120.620">
    <property type="entry name" value="q2cbj1_9rhob like domain"/>
    <property type="match status" value="1"/>
</dbReference>
<evidence type="ECO:0000256" key="2">
    <source>
        <dbReference type="SAM" id="MobiDB-lite"/>
    </source>
</evidence>
<dbReference type="Proteomes" id="UP000242367">
    <property type="component" value="Unassembled WGS sequence"/>
</dbReference>
<dbReference type="PROSITE" id="PS51471">
    <property type="entry name" value="FE2OG_OXY"/>
    <property type="match status" value="1"/>
</dbReference>
<dbReference type="InterPro" id="IPR005123">
    <property type="entry name" value="Oxoglu/Fe-dep_dioxygenase_dom"/>
</dbReference>
<gene>
    <name evidence="4" type="ORF">BTM25_40160</name>
</gene>
<feature type="region of interest" description="Disordered" evidence="2">
    <location>
        <begin position="1"/>
        <end position="23"/>
    </location>
</feature>
<keyword evidence="1" id="KW-0560">Oxidoreductase</keyword>
<evidence type="ECO:0000313" key="5">
    <source>
        <dbReference type="Proteomes" id="UP000242367"/>
    </source>
</evidence>
<dbReference type="GO" id="GO:0046872">
    <property type="term" value="F:metal ion binding"/>
    <property type="evidence" value="ECO:0007669"/>
    <property type="project" value="UniProtKB-KW"/>
</dbReference>
<dbReference type="RefSeq" id="WP_146059089.1">
    <property type="nucleotide sequence ID" value="NZ_MTBP01000002.1"/>
</dbReference>
<organism evidence="4 5">
    <name type="scientific">Actinomadura rubteroloni</name>
    <dbReference type="NCBI Taxonomy" id="1926885"/>
    <lineage>
        <taxon>Bacteria</taxon>
        <taxon>Bacillati</taxon>
        <taxon>Actinomycetota</taxon>
        <taxon>Actinomycetes</taxon>
        <taxon>Streptosporangiales</taxon>
        <taxon>Thermomonosporaceae</taxon>
        <taxon>Actinomadura</taxon>
    </lineage>
</organism>
<dbReference type="EMBL" id="MTBP01000002">
    <property type="protein sequence ID" value="POM25372.1"/>
    <property type="molecule type" value="Genomic_DNA"/>
</dbReference>
<keyword evidence="1" id="KW-0479">Metal-binding</keyword>
<comment type="caution">
    <text evidence="4">The sequence shown here is derived from an EMBL/GenBank/DDBJ whole genome shotgun (WGS) entry which is preliminary data.</text>
</comment>
<evidence type="ECO:0000313" key="4">
    <source>
        <dbReference type="EMBL" id="POM25372.1"/>
    </source>
</evidence>
<sequence length="278" mass="29793">MPATGAPRPDAASAGRPAGAPPDVVRELTEDALLALTRREVAAIHVREFYPADAARAVAVRALDHPELGNYHKAKSGSVGRVFTPHVDTAWDPARIDAYHRSARASTAAARAVFAPYPSPIDLLRVRLEELWPAGAGLLRLRGRACFVGALRVFRPDDSELFPHNDRIDQETDAPEIAGITEQLTANVYLATPRAGGDLHLWLREPTPDESATIRAVEGLDPESVGPPALTFRPAAGDLIMFSSAMLHAVAPARDEPRVGTAAFVASRGPGEPLAYWS</sequence>
<dbReference type="GO" id="GO:0016491">
    <property type="term" value="F:oxidoreductase activity"/>
    <property type="evidence" value="ECO:0007669"/>
    <property type="project" value="UniProtKB-KW"/>
</dbReference>
<protein>
    <recommendedName>
        <fullName evidence="3">Fe2OG dioxygenase domain-containing protein</fullName>
    </recommendedName>
</protein>
<keyword evidence="5" id="KW-1185">Reference proteome</keyword>